<evidence type="ECO:0000313" key="3">
    <source>
        <dbReference type="Proteomes" id="UP000316270"/>
    </source>
</evidence>
<accession>A0A517L7F6</accession>
<dbReference type="EMBL" id="CP042190">
    <property type="protein sequence ID" value="QDS71569.1"/>
    <property type="molecule type" value="Genomic_DNA"/>
</dbReference>
<dbReference type="Proteomes" id="UP000316270">
    <property type="component" value="Chromosome 6"/>
</dbReference>
<dbReference type="AlphaFoldDB" id="A0A517L7F6"/>
<protein>
    <submittedName>
        <fullName evidence="2">Uncharacterized protein</fullName>
    </submittedName>
</protein>
<reference evidence="2 3" key="1">
    <citation type="submission" date="2019-07" db="EMBL/GenBank/DDBJ databases">
        <title>Finished genome of Venturia effusa.</title>
        <authorList>
            <person name="Young C.A."/>
            <person name="Cox M.P."/>
            <person name="Ganley A.R.D."/>
            <person name="David W.J."/>
        </authorList>
    </citation>
    <scope>NUCLEOTIDE SEQUENCE [LARGE SCALE GENOMIC DNA]</scope>
    <source>
        <strain evidence="3">albino</strain>
    </source>
</reference>
<dbReference type="OrthoDB" id="10527712at2759"/>
<organism evidence="2 3">
    <name type="scientific">Venturia effusa</name>
    <dbReference type="NCBI Taxonomy" id="50376"/>
    <lineage>
        <taxon>Eukaryota</taxon>
        <taxon>Fungi</taxon>
        <taxon>Dikarya</taxon>
        <taxon>Ascomycota</taxon>
        <taxon>Pezizomycotina</taxon>
        <taxon>Dothideomycetes</taxon>
        <taxon>Pleosporomycetidae</taxon>
        <taxon>Venturiales</taxon>
        <taxon>Venturiaceae</taxon>
        <taxon>Venturia</taxon>
    </lineage>
</organism>
<feature type="compositionally biased region" description="Low complexity" evidence="1">
    <location>
        <begin position="24"/>
        <end position="33"/>
    </location>
</feature>
<feature type="region of interest" description="Disordered" evidence="1">
    <location>
        <begin position="1"/>
        <end position="42"/>
    </location>
</feature>
<evidence type="ECO:0000256" key="1">
    <source>
        <dbReference type="SAM" id="MobiDB-lite"/>
    </source>
</evidence>
<keyword evidence="3" id="KW-1185">Reference proteome</keyword>
<gene>
    <name evidence="2" type="ORF">FKW77_005915</name>
</gene>
<evidence type="ECO:0000313" key="2">
    <source>
        <dbReference type="EMBL" id="QDS71569.1"/>
    </source>
</evidence>
<name>A0A517L7F6_9PEZI</name>
<proteinExistence type="predicted"/>
<sequence>MGTFRVPSPTPSPPGSPERDWVEPTSSSSTSPPYQQEENGDCSKVEYCRSQQSFLDETICPATRVEHAGPMEQNRTTYRSLSRWDSCCQQHTSTIHSSGLSHHELLSQLSSGYRESSFDGETSLEPTYEYTQHAATSGPSTLAINVDETTHKSAPNNSHFSVPLIEKALYTAGLHRYRVVATLGPPGQWNHTNLNSHPLPPSGDPEDVYHYPNPFLHLPHTYAPAGQHFVRNVRENFSRTDRSVHPDLFNPDNDNPFVLPWFNNAENEAPRRPSVFGYLGSERSDMMETEEPLPFGPVVPPHELTFGSVQQAALQVPADGYGAMELDVPFSEGSSTVQAVWDGSTQTMKLRVGPNLGGM</sequence>